<keyword evidence="2" id="KW-1185">Reference proteome</keyword>
<proteinExistence type="predicted"/>
<name>A0A545UFZ7_9GAMM</name>
<dbReference type="Pfam" id="PF11333">
    <property type="entry name" value="DUF3135"/>
    <property type="match status" value="1"/>
</dbReference>
<evidence type="ECO:0000313" key="2">
    <source>
        <dbReference type="Proteomes" id="UP000315439"/>
    </source>
</evidence>
<gene>
    <name evidence="1" type="ORF">FLL46_07720</name>
</gene>
<evidence type="ECO:0000313" key="1">
    <source>
        <dbReference type="EMBL" id="TQV88401.1"/>
    </source>
</evidence>
<accession>A0A545UFZ7</accession>
<protein>
    <submittedName>
        <fullName evidence="1">DUF3135 domain-containing protein</fullName>
    </submittedName>
</protein>
<reference evidence="1 2" key="1">
    <citation type="submission" date="2019-07" db="EMBL/GenBank/DDBJ databases">
        <title>Draft genome for Aliikangiella sp. M105.</title>
        <authorList>
            <person name="Wang G."/>
        </authorList>
    </citation>
    <scope>NUCLEOTIDE SEQUENCE [LARGE SCALE GENOMIC DNA]</scope>
    <source>
        <strain evidence="1 2">M105</strain>
    </source>
</reference>
<comment type="caution">
    <text evidence="1">The sequence shown here is derived from an EMBL/GenBank/DDBJ whole genome shotgun (WGS) entry which is preliminary data.</text>
</comment>
<dbReference type="Proteomes" id="UP000315439">
    <property type="component" value="Unassembled WGS sequence"/>
</dbReference>
<organism evidence="1 2">
    <name type="scientific">Aliikangiella coralliicola</name>
    <dbReference type="NCBI Taxonomy" id="2592383"/>
    <lineage>
        <taxon>Bacteria</taxon>
        <taxon>Pseudomonadati</taxon>
        <taxon>Pseudomonadota</taxon>
        <taxon>Gammaproteobacteria</taxon>
        <taxon>Oceanospirillales</taxon>
        <taxon>Pleioneaceae</taxon>
        <taxon>Aliikangiella</taxon>
    </lineage>
</organism>
<dbReference type="InterPro" id="IPR021482">
    <property type="entry name" value="DUF3135"/>
</dbReference>
<dbReference type="EMBL" id="VIKS01000004">
    <property type="protein sequence ID" value="TQV88401.1"/>
    <property type="molecule type" value="Genomic_DNA"/>
</dbReference>
<dbReference type="AlphaFoldDB" id="A0A545UFZ7"/>
<dbReference type="OrthoDB" id="5593306at2"/>
<sequence length="139" mass="16632">MLRVEVVLIRSSILKQYNNQEASNDRVFHVRRFNFNEWKKLYETDPVAFEARRERWIEDIINSSSERCQHRLRGLMFQINTIRSQANNPMQACIEISEMMWNSLNDLRCFLEELKYTVDTGDLLEKRKQNSAVILKFGN</sequence>